<reference evidence="3 4" key="1">
    <citation type="submission" date="2019-05" db="EMBL/GenBank/DDBJ databases">
        <title>Emergence of the Ug99 lineage of the wheat stem rust pathogen through somatic hybridization.</title>
        <authorList>
            <person name="Li F."/>
            <person name="Upadhyaya N.M."/>
            <person name="Sperschneider J."/>
            <person name="Matny O."/>
            <person name="Nguyen-Phuc H."/>
            <person name="Mago R."/>
            <person name="Raley C."/>
            <person name="Miller M.E."/>
            <person name="Silverstein K.A.T."/>
            <person name="Henningsen E."/>
            <person name="Hirsch C.D."/>
            <person name="Visser B."/>
            <person name="Pretorius Z.A."/>
            <person name="Steffenson B.J."/>
            <person name="Schwessinger B."/>
            <person name="Dodds P.N."/>
            <person name="Figueroa M."/>
        </authorList>
    </citation>
    <scope>NUCLEOTIDE SEQUENCE [LARGE SCALE GENOMIC DNA]</scope>
    <source>
        <strain evidence="3 4">Ug99</strain>
    </source>
</reference>
<name>A0A5B0RCN2_PUCGR</name>
<dbReference type="GO" id="GO:0006654">
    <property type="term" value="P:phosphatidic acid biosynthetic process"/>
    <property type="evidence" value="ECO:0007669"/>
    <property type="project" value="TreeGrafter"/>
</dbReference>
<feature type="region of interest" description="Disordered" evidence="1">
    <location>
        <begin position="1"/>
        <end position="69"/>
    </location>
</feature>
<dbReference type="Proteomes" id="UP000325313">
    <property type="component" value="Unassembled WGS sequence"/>
</dbReference>
<accession>A0A5B0RCN2</accession>
<dbReference type="PANTHER" id="PTHR31303:SF1">
    <property type="entry name" value="CTP-DEPENDENT DIACYLGLYCEROL KINASE 1"/>
    <property type="match status" value="1"/>
</dbReference>
<feature type="transmembrane region" description="Helical" evidence="2">
    <location>
        <begin position="175"/>
        <end position="192"/>
    </location>
</feature>
<feature type="transmembrane region" description="Helical" evidence="2">
    <location>
        <begin position="236"/>
        <end position="257"/>
    </location>
</feature>
<feature type="compositionally biased region" description="Basic and acidic residues" evidence="1">
    <location>
        <begin position="1"/>
        <end position="11"/>
    </location>
</feature>
<keyword evidence="2" id="KW-0812">Transmembrane</keyword>
<evidence type="ECO:0000313" key="3">
    <source>
        <dbReference type="EMBL" id="KAA1123457.1"/>
    </source>
</evidence>
<dbReference type="PANTHER" id="PTHR31303">
    <property type="entry name" value="CTP-DEPENDENT DIACYLGLYCEROL KINASE 1"/>
    <property type="match status" value="1"/>
</dbReference>
<comment type="caution">
    <text evidence="3">The sequence shown here is derived from an EMBL/GenBank/DDBJ whole genome shotgun (WGS) entry which is preliminary data.</text>
</comment>
<proteinExistence type="predicted"/>
<evidence type="ECO:0000256" key="1">
    <source>
        <dbReference type="SAM" id="MobiDB-lite"/>
    </source>
</evidence>
<dbReference type="AlphaFoldDB" id="A0A5B0RCN2"/>
<dbReference type="GO" id="GO:0004143">
    <property type="term" value="F:ATP-dependent diacylglycerol kinase activity"/>
    <property type="evidence" value="ECO:0007669"/>
    <property type="project" value="InterPro"/>
</dbReference>
<evidence type="ECO:0008006" key="5">
    <source>
        <dbReference type="Google" id="ProtNLM"/>
    </source>
</evidence>
<organism evidence="3 4">
    <name type="scientific">Puccinia graminis f. sp. tritici</name>
    <dbReference type="NCBI Taxonomy" id="56615"/>
    <lineage>
        <taxon>Eukaryota</taxon>
        <taxon>Fungi</taxon>
        <taxon>Dikarya</taxon>
        <taxon>Basidiomycota</taxon>
        <taxon>Pucciniomycotina</taxon>
        <taxon>Pucciniomycetes</taxon>
        <taxon>Pucciniales</taxon>
        <taxon>Pucciniaceae</taxon>
        <taxon>Puccinia</taxon>
    </lineage>
</organism>
<keyword evidence="2" id="KW-0472">Membrane</keyword>
<evidence type="ECO:0000313" key="4">
    <source>
        <dbReference type="Proteomes" id="UP000325313"/>
    </source>
</evidence>
<dbReference type="InterPro" id="IPR037997">
    <property type="entry name" value="Dgk1-like"/>
</dbReference>
<dbReference type="EMBL" id="VDEP01000208">
    <property type="protein sequence ID" value="KAA1123457.1"/>
    <property type="molecule type" value="Genomic_DNA"/>
</dbReference>
<dbReference type="GO" id="GO:0005789">
    <property type="term" value="C:endoplasmic reticulum membrane"/>
    <property type="evidence" value="ECO:0007669"/>
    <property type="project" value="TreeGrafter"/>
</dbReference>
<keyword evidence="2" id="KW-1133">Transmembrane helix</keyword>
<protein>
    <recommendedName>
        <fullName evidence="5">Phosphatidate cytidylyltransferase</fullName>
    </recommendedName>
</protein>
<evidence type="ECO:0000256" key="2">
    <source>
        <dbReference type="SAM" id="Phobius"/>
    </source>
</evidence>
<gene>
    <name evidence="3" type="ORF">PGTUg99_013547</name>
</gene>
<feature type="transmembrane region" description="Helical" evidence="2">
    <location>
        <begin position="198"/>
        <end position="215"/>
    </location>
</feature>
<sequence length="358" mass="40066">MHHHSSKESSRLPRTTKLKMVSPTEHEQEDLSSPRKRKLIGNSPSKTNHPHPSPATTSPQKKLSIDKRRKVDKISPIKANLNTRRRNIEPILNRLRKWSIKWEVPRKVLHTSIGFITLHQWIKGSTTAPKITIGLSKALIIIISADLLRFRSTRFARFYESVLGFLMRPNEKNNWNGVIFYLIGVITSLSTLPLDISVLSILILSWVDTAASLIGRTYGTEQNRLPSPPFARRKSIAGFLGAMTVGTTTAYSFWTMWAGRGGLEGYSWSGVELPSSSYNVLLPRRAHPFASLNPLLASFLTRIQLPTPNSILPIAPLSIACGLVAALAESFDFFGWDDNLVLPIFSGWGIWGLMKTFS</sequence>